<feature type="domain" description="NACHT" evidence="7">
    <location>
        <begin position="86"/>
        <end position="230"/>
    </location>
</feature>
<dbReference type="InterPro" id="IPR007111">
    <property type="entry name" value="NACHT_NTPase"/>
</dbReference>
<evidence type="ECO:0000256" key="6">
    <source>
        <dbReference type="ARBA" id="ARBA00022840"/>
    </source>
</evidence>
<keyword evidence="2" id="KW-0963">Cytoplasm</keyword>
<keyword evidence="4" id="KW-0677">Repeat</keyword>
<evidence type="ECO:0000256" key="5">
    <source>
        <dbReference type="ARBA" id="ARBA00022741"/>
    </source>
</evidence>
<keyword evidence="9" id="KW-1185">Reference proteome</keyword>
<keyword evidence="6" id="KW-0067">ATP-binding</keyword>
<dbReference type="SMART" id="SM00368">
    <property type="entry name" value="LRR_RI"/>
    <property type="match status" value="1"/>
</dbReference>
<proteinExistence type="predicted"/>
<protein>
    <recommendedName>
        <fullName evidence="7">NACHT domain-containing protein</fullName>
    </recommendedName>
</protein>
<accession>A0ABV0TRE2</accession>
<evidence type="ECO:0000256" key="4">
    <source>
        <dbReference type="ARBA" id="ARBA00022737"/>
    </source>
</evidence>
<dbReference type="Pfam" id="PF17776">
    <property type="entry name" value="NLRC4_HD2"/>
    <property type="match status" value="1"/>
</dbReference>
<evidence type="ECO:0000256" key="3">
    <source>
        <dbReference type="ARBA" id="ARBA00022614"/>
    </source>
</evidence>
<name>A0ABV0TRE2_9TELE</name>
<evidence type="ECO:0000256" key="1">
    <source>
        <dbReference type="ARBA" id="ARBA00004496"/>
    </source>
</evidence>
<evidence type="ECO:0000256" key="2">
    <source>
        <dbReference type="ARBA" id="ARBA00022490"/>
    </source>
</evidence>
<dbReference type="PANTHER" id="PTHR24106">
    <property type="entry name" value="NACHT, LRR AND CARD DOMAINS-CONTAINING"/>
    <property type="match status" value="1"/>
</dbReference>
<dbReference type="Proteomes" id="UP001482620">
    <property type="component" value="Unassembled WGS sequence"/>
</dbReference>
<reference evidence="8 9" key="1">
    <citation type="submission" date="2021-06" db="EMBL/GenBank/DDBJ databases">
        <authorList>
            <person name="Palmer J.M."/>
        </authorList>
    </citation>
    <scope>NUCLEOTIDE SEQUENCE [LARGE SCALE GENOMIC DNA]</scope>
    <source>
        <strain evidence="9">if_2019</strain>
        <tissue evidence="8">Muscle</tissue>
    </source>
</reference>
<dbReference type="InterPro" id="IPR027417">
    <property type="entry name" value="P-loop_NTPase"/>
</dbReference>
<dbReference type="Gene3D" id="3.40.50.300">
    <property type="entry name" value="P-loop containing nucleotide triphosphate hydrolases"/>
    <property type="match status" value="1"/>
</dbReference>
<organism evidence="8 9">
    <name type="scientific">Ilyodon furcidens</name>
    <name type="common">goldbreast splitfin</name>
    <dbReference type="NCBI Taxonomy" id="33524"/>
    <lineage>
        <taxon>Eukaryota</taxon>
        <taxon>Metazoa</taxon>
        <taxon>Chordata</taxon>
        <taxon>Craniata</taxon>
        <taxon>Vertebrata</taxon>
        <taxon>Euteleostomi</taxon>
        <taxon>Actinopterygii</taxon>
        <taxon>Neopterygii</taxon>
        <taxon>Teleostei</taxon>
        <taxon>Neoteleostei</taxon>
        <taxon>Acanthomorphata</taxon>
        <taxon>Ovalentaria</taxon>
        <taxon>Atherinomorphae</taxon>
        <taxon>Cyprinodontiformes</taxon>
        <taxon>Goodeidae</taxon>
        <taxon>Ilyodon</taxon>
    </lineage>
</organism>
<dbReference type="InterPro" id="IPR051261">
    <property type="entry name" value="NLR"/>
</dbReference>
<keyword evidence="5" id="KW-0547">Nucleotide-binding</keyword>
<keyword evidence="3" id="KW-0433">Leucine-rich repeat</keyword>
<dbReference type="InterPro" id="IPR041075">
    <property type="entry name" value="NOD1/2_WH"/>
</dbReference>
<dbReference type="SUPFAM" id="SSF52047">
    <property type="entry name" value="RNI-like"/>
    <property type="match status" value="1"/>
</dbReference>
<dbReference type="Pfam" id="PF17779">
    <property type="entry name" value="WHD_NOD2"/>
    <property type="match status" value="1"/>
</dbReference>
<dbReference type="InterPro" id="IPR041267">
    <property type="entry name" value="NLRP_HD2"/>
</dbReference>
<sequence length="663" mass="75515">MSALHHQPTTSDPAAVQSNLQNMFSSVKEGWLGKHHEEVSCCMDPELFITEEWDQREVTGSETETSKPVKVSDMFQHLSRRGNSCRTVVTKGSAGIGKSFLVQKFILDWAEKRACQEFHLVFPFDARQLCLWRGERFSLTELIHTCVPGMPSSGITEEMLNDIFTRETRNDKSEFKLLFIIDGLDQNLLKLDFISRTNTSDVIKSTRVEVLLTNLITKKLLPSACLWITTHSAEPNQIPPECVDMVTELRGFSDLQKEEYFRKRFSDELKASRLISHIKTSQRIHIMCYIPAFCWITAAVLEDALETKERGEFPSTLTEMYTEFLMVQINHTKKKYHPKKCIQAIKSLAKLAFHQLLKDNKVFTEEDLNSCGLNVRTASAYADWFTEIFKQFSGKRTDNYQKMVFCFSHFSIQKFLAAFHVITSLLSDNKNVMPVSWMTVDNWLLCFSRTSTTKVHKKALKTALKTPNGELDLFLRFIMGLSLQTNQLLLHDLLTPTRSTTRSNQKTIKYIKRKISGSKSPQQMIVMFHCLNELRDDSVVEEIQKSLRSGGLSADKLSPAQWSALIVILMSYEKHLDQFDLKKYSSSDEVLLQLLPVLKVSSKALLTGCKLSERSLEVLSLVLSSHSSSLKELDLSNSDLQDSGVKLLSVGLQSPNCKLETLK</sequence>
<dbReference type="InterPro" id="IPR032675">
    <property type="entry name" value="LRR_dom_sf"/>
</dbReference>
<dbReference type="EMBL" id="JAHRIQ010039816">
    <property type="protein sequence ID" value="MEQ2234448.1"/>
    <property type="molecule type" value="Genomic_DNA"/>
</dbReference>
<dbReference type="PROSITE" id="PS50837">
    <property type="entry name" value="NACHT"/>
    <property type="match status" value="1"/>
</dbReference>
<gene>
    <name evidence="8" type="ORF">ILYODFUR_031938</name>
</gene>
<evidence type="ECO:0000259" key="7">
    <source>
        <dbReference type="PROSITE" id="PS50837"/>
    </source>
</evidence>
<comment type="subcellular location">
    <subcellularLocation>
        <location evidence="1">Cytoplasm</location>
    </subcellularLocation>
</comment>
<evidence type="ECO:0000313" key="9">
    <source>
        <dbReference type="Proteomes" id="UP001482620"/>
    </source>
</evidence>
<comment type="caution">
    <text evidence="8">The sequence shown here is derived from an EMBL/GenBank/DDBJ whole genome shotgun (WGS) entry which is preliminary data.</text>
</comment>
<evidence type="ECO:0000313" key="8">
    <source>
        <dbReference type="EMBL" id="MEQ2234448.1"/>
    </source>
</evidence>
<dbReference type="Pfam" id="PF05729">
    <property type="entry name" value="NACHT"/>
    <property type="match status" value="1"/>
</dbReference>
<dbReference type="Gene3D" id="3.80.10.10">
    <property type="entry name" value="Ribonuclease Inhibitor"/>
    <property type="match status" value="1"/>
</dbReference>